<dbReference type="Pfam" id="PF03195">
    <property type="entry name" value="LOB"/>
    <property type="match status" value="1"/>
</dbReference>
<accession>A0A4Y7L8Y8</accession>
<reference evidence="4 5" key="1">
    <citation type="journal article" date="2018" name="Science">
        <title>The opium poppy genome and morphinan production.</title>
        <authorList>
            <person name="Guo L."/>
            <person name="Winzer T."/>
            <person name="Yang X."/>
            <person name="Li Y."/>
            <person name="Ning Z."/>
            <person name="He Z."/>
            <person name="Teodor R."/>
            <person name="Lu Y."/>
            <person name="Bowser T.A."/>
            <person name="Graham I.A."/>
            <person name="Ye K."/>
        </authorList>
    </citation>
    <scope>NUCLEOTIDE SEQUENCE [LARGE SCALE GENOMIC DNA]</scope>
    <source>
        <strain evidence="5">cv. HN1</strain>
        <tissue evidence="4">Leaves</tissue>
    </source>
</reference>
<dbReference type="Proteomes" id="UP000316621">
    <property type="component" value="Chromosome 10"/>
</dbReference>
<name>A0A4Y7L8Y8_PAPSO</name>
<evidence type="ECO:0000313" key="5">
    <source>
        <dbReference type="Proteomes" id="UP000316621"/>
    </source>
</evidence>
<proteinExistence type="inferred from homology"/>
<dbReference type="AlphaFoldDB" id="A0A4Y7L8Y8"/>
<keyword evidence="5" id="KW-1185">Reference proteome</keyword>
<evidence type="ECO:0000259" key="3">
    <source>
        <dbReference type="Pfam" id="PF03195"/>
    </source>
</evidence>
<sequence>ETKREKEKRPQRIMTNCLACTKSGKDCPENCLMAKHINSVEIMETVEGHFGSIANFIRLVEAGAFNPEKAAQTLLLEATCRKSAPGLGVLGVARTAVAHLKTAYLASRQPATSPPAKKPRPDEGSTSNTDAGHAELLASIAALNGVSVEEMSGFDLLPDEKEIWDIIYEDNPSLRIPNQENPNQQ</sequence>
<comment type="similarity">
    <text evidence="1">Belongs to the LOB domain-containing protein family.</text>
</comment>
<organism evidence="4 5">
    <name type="scientific">Papaver somniferum</name>
    <name type="common">Opium poppy</name>
    <dbReference type="NCBI Taxonomy" id="3469"/>
    <lineage>
        <taxon>Eukaryota</taxon>
        <taxon>Viridiplantae</taxon>
        <taxon>Streptophyta</taxon>
        <taxon>Embryophyta</taxon>
        <taxon>Tracheophyta</taxon>
        <taxon>Spermatophyta</taxon>
        <taxon>Magnoliopsida</taxon>
        <taxon>Ranunculales</taxon>
        <taxon>Papaveraceae</taxon>
        <taxon>Papaveroideae</taxon>
        <taxon>Papaver</taxon>
    </lineage>
</organism>
<evidence type="ECO:0000313" key="4">
    <source>
        <dbReference type="EMBL" id="RZC81963.1"/>
    </source>
</evidence>
<feature type="non-terminal residue" evidence="4">
    <location>
        <position position="1"/>
    </location>
</feature>
<evidence type="ECO:0000256" key="2">
    <source>
        <dbReference type="SAM" id="MobiDB-lite"/>
    </source>
</evidence>
<evidence type="ECO:0000256" key="1">
    <source>
        <dbReference type="ARBA" id="ARBA00005474"/>
    </source>
</evidence>
<protein>
    <recommendedName>
        <fullName evidence="3">LOB domain-containing protein</fullName>
    </recommendedName>
</protein>
<dbReference type="InterPro" id="IPR004883">
    <property type="entry name" value="LOB"/>
</dbReference>
<gene>
    <name evidence="4" type="ORF">C5167_044523</name>
</gene>
<dbReference type="Gramene" id="RZC81963">
    <property type="protein sequence ID" value="RZC81963"/>
    <property type="gene ID" value="C5167_044523"/>
</dbReference>
<feature type="domain" description="LOB" evidence="3">
    <location>
        <begin position="17"/>
        <end position="101"/>
    </location>
</feature>
<feature type="region of interest" description="Disordered" evidence="2">
    <location>
        <begin position="107"/>
        <end position="130"/>
    </location>
</feature>
<dbReference type="EMBL" id="CM010724">
    <property type="protein sequence ID" value="RZC81963.1"/>
    <property type="molecule type" value="Genomic_DNA"/>
</dbReference>